<feature type="domain" description="Aflatoxin regulatory protein" evidence="7">
    <location>
        <begin position="37"/>
        <end position="138"/>
    </location>
</feature>
<dbReference type="GO" id="GO:0046872">
    <property type="term" value="F:metal ion binding"/>
    <property type="evidence" value="ECO:0007669"/>
    <property type="project" value="UniProtKB-KW"/>
</dbReference>
<keyword evidence="4" id="KW-0804">Transcription</keyword>
<evidence type="ECO:0000259" key="7">
    <source>
        <dbReference type="Pfam" id="PF08493"/>
    </source>
</evidence>
<evidence type="ECO:0000256" key="5">
    <source>
        <dbReference type="ARBA" id="ARBA00023242"/>
    </source>
</evidence>
<dbReference type="GO" id="GO:0006355">
    <property type="term" value="P:regulation of DNA-templated transcription"/>
    <property type="evidence" value="ECO:0007669"/>
    <property type="project" value="InterPro"/>
</dbReference>
<reference evidence="8" key="1">
    <citation type="journal article" date="2023" name="IMA Fungus">
        <title>Comparative genomic study of the Penicillium genus elucidates a diverse pangenome and 15 lateral gene transfer events.</title>
        <authorList>
            <person name="Petersen C."/>
            <person name="Sorensen T."/>
            <person name="Nielsen M.R."/>
            <person name="Sondergaard T.E."/>
            <person name="Sorensen J.L."/>
            <person name="Fitzpatrick D.A."/>
            <person name="Frisvad J.C."/>
            <person name="Nielsen K.L."/>
        </authorList>
    </citation>
    <scope>NUCLEOTIDE SEQUENCE</scope>
    <source>
        <strain evidence="8">IBT 12815</strain>
    </source>
</reference>
<keyword evidence="9" id="KW-1185">Reference proteome</keyword>
<evidence type="ECO:0000256" key="3">
    <source>
        <dbReference type="ARBA" id="ARBA00023125"/>
    </source>
</evidence>
<evidence type="ECO:0000256" key="4">
    <source>
        <dbReference type="ARBA" id="ARBA00023163"/>
    </source>
</evidence>
<dbReference type="AlphaFoldDB" id="A0AAD6EEM0"/>
<dbReference type="EMBL" id="JAQJAE010000001">
    <property type="protein sequence ID" value="KAJ5615219.1"/>
    <property type="molecule type" value="Genomic_DNA"/>
</dbReference>
<protein>
    <submittedName>
        <fullName evidence="8">Ribosomal protein L10e/L16</fullName>
    </submittedName>
</protein>
<sequence length="271" mass="29471">MVTHGHRLGSLQEMRGMDENSGGQNGNEVRHDHEDQHESCIAVACRTLSSLYQFIQSDCVNGDTTDHNQSRSMPKPRTPQESPEEDIVLCTTRSATETVSRLLNCTARSCARDPSILLVLGSILLKILAWYEALYHSEIGGLGLSATSSPNGLEDVGSNSSQSSDGHPTGLSKPSESMKYSIYTVPLTIPLTIGAFNLSHTTETRMKAQLLLCEVQTLSQVCQTLDRRVQAAEGIRGENDLCGQSDTHLLRKVGELQHALTVVCMHVPSLG</sequence>
<feature type="compositionally biased region" description="Polar residues" evidence="6">
    <location>
        <begin position="151"/>
        <end position="166"/>
    </location>
</feature>
<feature type="region of interest" description="Disordered" evidence="6">
    <location>
        <begin position="63"/>
        <end position="85"/>
    </location>
</feature>
<keyword evidence="1" id="KW-0479">Metal-binding</keyword>
<dbReference type="GO" id="GO:0003677">
    <property type="term" value="F:DNA binding"/>
    <property type="evidence" value="ECO:0007669"/>
    <property type="project" value="UniProtKB-KW"/>
</dbReference>
<keyword evidence="3" id="KW-0238">DNA-binding</keyword>
<dbReference type="GeneID" id="81581633"/>
<evidence type="ECO:0000256" key="2">
    <source>
        <dbReference type="ARBA" id="ARBA00023015"/>
    </source>
</evidence>
<evidence type="ECO:0000313" key="9">
    <source>
        <dbReference type="Proteomes" id="UP001213799"/>
    </source>
</evidence>
<evidence type="ECO:0000313" key="8">
    <source>
        <dbReference type="EMBL" id="KAJ5615219.1"/>
    </source>
</evidence>
<keyword evidence="8" id="KW-0687">Ribonucleoprotein</keyword>
<feature type="region of interest" description="Disordered" evidence="6">
    <location>
        <begin position="1"/>
        <end position="33"/>
    </location>
</feature>
<dbReference type="GO" id="GO:0005634">
    <property type="term" value="C:nucleus"/>
    <property type="evidence" value="ECO:0007669"/>
    <property type="project" value="InterPro"/>
</dbReference>
<keyword evidence="8" id="KW-0689">Ribosomal protein</keyword>
<dbReference type="Proteomes" id="UP001213799">
    <property type="component" value="Unassembled WGS sequence"/>
</dbReference>
<dbReference type="RefSeq" id="XP_056756386.1">
    <property type="nucleotide sequence ID" value="XM_056891391.1"/>
</dbReference>
<comment type="caution">
    <text evidence="8">The sequence shown here is derived from an EMBL/GenBank/DDBJ whole genome shotgun (WGS) entry which is preliminary data.</text>
</comment>
<evidence type="ECO:0000256" key="1">
    <source>
        <dbReference type="ARBA" id="ARBA00022723"/>
    </source>
</evidence>
<feature type="region of interest" description="Disordered" evidence="6">
    <location>
        <begin position="151"/>
        <end position="173"/>
    </location>
</feature>
<dbReference type="GO" id="GO:0005840">
    <property type="term" value="C:ribosome"/>
    <property type="evidence" value="ECO:0007669"/>
    <property type="project" value="UniProtKB-KW"/>
</dbReference>
<organism evidence="8 9">
    <name type="scientific">Penicillium hordei</name>
    <dbReference type="NCBI Taxonomy" id="40994"/>
    <lineage>
        <taxon>Eukaryota</taxon>
        <taxon>Fungi</taxon>
        <taxon>Dikarya</taxon>
        <taxon>Ascomycota</taxon>
        <taxon>Pezizomycotina</taxon>
        <taxon>Eurotiomycetes</taxon>
        <taxon>Eurotiomycetidae</taxon>
        <taxon>Eurotiales</taxon>
        <taxon>Aspergillaceae</taxon>
        <taxon>Penicillium</taxon>
    </lineage>
</organism>
<accession>A0AAD6EEM0</accession>
<dbReference type="GO" id="GO:0045122">
    <property type="term" value="P:aflatoxin biosynthetic process"/>
    <property type="evidence" value="ECO:0007669"/>
    <property type="project" value="InterPro"/>
</dbReference>
<name>A0AAD6EEM0_9EURO</name>
<proteinExistence type="predicted"/>
<gene>
    <name evidence="8" type="ORF">N7537_000333</name>
</gene>
<keyword evidence="2" id="KW-0805">Transcription regulation</keyword>
<reference evidence="8" key="2">
    <citation type="submission" date="2023-01" db="EMBL/GenBank/DDBJ databases">
        <authorList>
            <person name="Petersen C."/>
        </authorList>
    </citation>
    <scope>NUCLEOTIDE SEQUENCE</scope>
    <source>
        <strain evidence="8">IBT 12815</strain>
    </source>
</reference>
<dbReference type="Pfam" id="PF08493">
    <property type="entry name" value="AflR"/>
    <property type="match status" value="1"/>
</dbReference>
<dbReference type="InterPro" id="IPR013700">
    <property type="entry name" value="AflR"/>
</dbReference>
<keyword evidence="5" id="KW-0539">Nucleus</keyword>
<evidence type="ECO:0000256" key="6">
    <source>
        <dbReference type="SAM" id="MobiDB-lite"/>
    </source>
</evidence>